<organism evidence="2 3">
    <name type="scientific">Burkholderia diffusa</name>
    <dbReference type="NCBI Taxonomy" id="488732"/>
    <lineage>
        <taxon>Bacteria</taxon>
        <taxon>Pseudomonadati</taxon>
        <taxon>Pseudomonadota</taxon>
        <taxon>Betaproteobacteria</taxon>
        <taxon>Burkholderiales</taxon>
        <taxon>Burkholderiaceae</taxon>
        <taxon>Burkholderia</taxon>
        <taxon>Burkholderia cepacia complex</taxon>
    </lineage>
</organism>
<accession>A0A6P2L739</accession>
<gene>
    <name evidence="2" type="ORF">BDI24065_03051</name>
</gene>
<name>A0A6P2L739_9BURK</name>
<protein>
    <submittedName>
        <fullName evidence="2">Uncharacterized protein</fullName>
    </submittedName>
</protein>
<dbReference type="AlphaFoldDB" id="A0A6P2L739"/>
<dbReference type="EMBL" id="CABVPN010000013">
    <property type="protein sequence ID" value="VWB64988.1"/>
    <property type="molecule type" value="Genomic_DNA"/>
</dbReference>
<feature type="region of interest" description="Disordered" evidence="1">
    <location>
        <begin position="87"/>
        <end position="112"/>
    </location>
</feature>
<dbReference type="GeneID" id="93028126"/>
<dbReference type="RefSeq" id="WP_124904397.1">
    <property type="nucleotide sequence ID" value="NZ_CABVPN010000013.1"/>
</dbReference>
<evidence type="ECO:0000313" key="3">
    <source>
        <dbReference type="Proteomes" id="UP000494125"/>
    </source>
</evidence>
<proteinExistence type="predicted"/>
<reference evidence="2 3" key="1">
    <citation type="submission" date="2019-09" db="EMBL/GenBank/DDBJ databases">
        <authorList>
            <person name="Depoorter E."/>
        </authorList>
    </citation>
    <scope>NUCLEOTIDE SEQUENCE [LARGE SCALE GENOMIC DNA]</scope>
    <source>
        <strain evidence="2">LMG 24065</strain>
    </source>
</reference>
<evidence type="ECO:0000313" key="2">
    <source>
        <dbReference type="EMBL" id="VWB64988.1"/>
    </source>
</evidence>
<dbReference type="Proteomes" id="UP000494125">
    <property type="component" value="Unassembled WGS sequence"/>
</dbReference>
<evidence type="ECO:0000256" key="1">
    <source>
        <dbReference type="SAM" id="MobiDB-lite"/>
    </source>
</evidence>
<sequence>MKHIDGIRFVATGLALRHVGRVRAPRTHARVAPVARVATALCGVARRSLSLRLVMQLAAAPVANATAIAFRRAPAFALRRIAHARAAPAMPSPARRRPFSSVRLTLMQDHSS</sequence>
<keyword evidence="3" id="KW-1185">Reference proteome</keyword>